<evidence type="ECO:0000313" key="2">
    <source>
        <dbReference type="Proteomes" id="UP000830768"/>
    </source>
</evidence>
<sequence>MPETFHPFPSLPAELRLAIWKIAVRPGGKTLPGVHFFGIVIPGEDGDAGSLIDEAVTLSRRRQYHNYELVGPRWMTVSTEDRFVGIKREPTDNNPSTYLIDCRLLLACKESRQVIKRALSPFCWRKPLIYNNNAQRPKNAKGRFITINFVYVLDRFLDDSFSASIQNIAIDYIPQWGIDVEDAEGDHAFLQIVNQVFHLAISTTSLSELESVWFIDYRIKRRHHAPTKEQSEAPLGKVFYQDGRRLVEVDIECEGSPWELSYEVAEDKWTSCKAFVLALQ</sequence>
<reference evidence="1" key="1">
    <citation type="submission" date="2021-11" db="EMBL/GenBank/DDBJ databases">
        <title>Fusarium solani-melongenae Genome sequencing and assembly.</title>
        <authorList>
            <person name="Xie S."/>
            <person name="Huang L."/>
            <person name="Zhang X."/>
        </authorList>
    </citation>
    <scope>NUCLEOTIDE SEQUENCE</scope>
    <source>
        <strain evidence="1">CRI 24-3</strain>
    </source>
</reference>
<dbReference type="Proteomes" id="UP000830768">
    <property type="component" value="Chromosome 6"/>
</dbReference>
<name>A0ACD3Z8Q9_FUSSC</name>
<keyword evidence="2" id="KW-1185">Reference proteome</keyword>
<protein>
    <submittedName>
        <fullName evidence="1">Uncharacterized protein</fullName>
    </submittedName>
</protein>
<organism evidence="1 2">
    <name type="scientific">Fusarium solani subsp. cucurbitae</name>
    <name type="common">Neocosmosporum cucurbitae</name>
    <dbReference type="NCBI Taxonomy" id="2747967"/>
    <lineage>
        <taxon>Eukaryota</taxon>
        <taxon>Fungi</taxon>
        <taxon>Dikarya</taxon>
        <taxon>Ascomycota</taxon>
        <taxon>Pezizomycotina</taxon>
        <taxon>Sordariomycetes</taxon>
        <taxon>Hypocreomycetidae</taxon>
        <taxon>Hypocreales</taxon>
        <taxon>Nectriaceae</taxon>
        <taxon>Fusarium</taxon>
        <taxon>Fusarium solani species complex</taxon>
    </lineage>
</organism>
<evidence type="ECO:0000313" key="1">
    <source>
        <dbReference type="EMBL" id="UPK97453.1"/>
    </source>
</evidence>
<dbReference type="EMBL" id="CP090035">
    <property type="protein sequence ID" value="UPK97453.1"/>
    <property type="molecule type" value="Genomic_DNA"/>
</dbReference>
<proteinExistence type="predicted"/>
<accession>A0ACD3Z8Q9</accession>
<gene>
    <name evidence="1" type="ORF">LCI18_008388</name>
</gene>